<accession>A0A222G3K7</accession>
<sequence>MASLQDQLLKAGLTTKQKARQANSDKRKTGKQKRSGVKVDASLQEQVKQELELAKKEKLARDTALNNEKKSALIAKEQQLRILQILQHHQVTNVNGEAEYNYTFNSKIKKLFVDGVTHKALVNGRLALCGIDDTTYIVTSETAEKVASLDKTVILVQNTKVAEEIIAEDDPYAEFQIPDDMMW</sequence>
<evidence type="ECO:0000256" key="1">
    <source>
        <dbReference type="SAM" id="MobiDB-lite"/>
    </source>
</evidence>
<reference evidence="2 3" key="1">
    <citation type="submission" date="2017-08" db="EMBL/GenBank/DDBJ databases">
        <title>Complete genome of Colwellia sp. NB097-1, a psychrophile bacterium ioslated from Bering Sea.</title>
        <authorList>
            <person name="Chen X."/>
        </authorList>
    </citation>
    <scope>NUCLEOTIDE SEQUENCE [LARGE SCALE GENOMIC DNA]</scope>
    <source>
        <strain evidence="2 3">NB097-1</strain>
    </source>
</reference>
<gene>
    <name evidence="2" type="ORF">B5D82_01170</name>
</gene>
<dbReference type="AlphaFoldDB" id="A0A222G3K7"/>
<evidence type="ECO:0000313" key="3">
    <source>
        <dbReference type="Proteomes" id="UP000202259"/>
    </source>
</evidence>
<dbReference type="Proteomes" id="UP000202259">
    <property type="component" value="Chromosome"/>
</dbReference>
<proteinExistence type="predicted"/>
<dbReference type="KEGG" id="cber:B5D82_01170"/>
<name>A0A222G3K7_9GAMM</name>
<dbReference type="Pfam" id="PF09831">
    <property type="entry name" value="DUF2058"/>
    <property type="match status" value="1"/>
</dbReference>
<dbReference type="InterPro" id="IPR018636">
    <property type="entry name" value="DUF2058"/>
</dbReference>
<dbReference type="OrthoDB" id="5294470at2"/>
<dbReference type="RefSeq" id="WP_081148551.1">
    <property type="nucleotide sequence ID" value="NZ_CP020465.1"/>
</dbReference>
<keyword evidence="3" id="KW-1185">Reference proteome</keyword>
<evidence type="ECO:0000313" key="2">
    <source>
        <dbReference type="EMBL" id="ASP46505.1"/>
    </source>
</evidence>
<organism evidence="2 3">
    <name type="scientific">Cognaticolwellia beringensis</name>
    <dbReference type="NCBI Taxonomy" id="1967665"/>
    <lineage>
        <taxon>Bacteria</taxon>
        <taxon>Pseudomonadati</taxon>
        <taxon>Pseudomonadota</taxon>
        <taxon>Gammaproteobacteria</taxon>
        <taxon>Alteromonadales</taxon>
        <taxon>Colwelliaceae</taxon>
        <taxon>Cognaticolwellia</taxon>
    </lineage>
</organism>
<dbReference type="EMBL" id="CP020465">
    <property type="protein sequence ID" value="ASP46505.1"/>
    <property type="molecule type" value="Genomic_DNA"/>
</dbReference>
<feature type="region of interest" description="Disordered" evidence="1">
    <location>
        <begin position="1"/>
        <end position="39"/>
    </location>
</feature>
<protein>
    <submittedName>
        <fullName evidence="2">DUF2058 domain-containing protein</fullName>
    </submittedName>
</protein>